<dbReference type="Pfam" id="PF22633">
    <property type="entry name" value="F5_F8_type_C_2"/>
    <property type="match status" value="1"/>
</dbReference>
<evidence type="ECO:0000259" key="8">
    <source>
        <dbReference type="PROSITE" id="PS50022"/>
    </source>
</evidence>
<dbReference type="Proteomes" id="UP000596742">
    <property type="component" value="Unassembled WGS sequence"/>
</dbReference>
<dbReference type="InterPro" id="IPR036259">
    <property type="entry name" value="MFS_trans_sf"/>
</dbReference>
<keyword evidence="3" id="KW-0106">Calcium</keyword>
<evidence type="ECO:0000256" key="1">
    <source>
        <dbReference type="ARBA" id="ARBA00022692"/>
    </source>
</evidence>
<evidence type="ECO:0000256" key="5">
    <source>
        <dbReference type="ARBA" id="ARBA00023136"/>
    </source>
</evidence>
<keyword evidence="10" id="KW-1185">Reference proteome</keyword>
<dbReference type="GO" id="GO:0046872">
    <property type="term" value="F:metal ion binding"/>
    <property type="evidence" value="ECO:0007669"/>
    <property type="project" value="UniProtKB-KW"/>
</dbReference>
<dbReference type="Pfam" id="PF00024">
    <property type="entry name" value="PAN_1"/>
    <property type="match status" value="1"/>
</dbReference>
<evidence type="ECO:0000256" key="2">
    <source>
        <dbReference type="ARBA" id="ARBA00022723"/>
    </source>
</evidence>
<evidence type="ECO:0000256" key="7">
    <source>
        <dbReference type="SAM" id="Phobius"/>
    </source>
</evidence>
<feature type="transmembrane region" description="Helical" evidence="7">
    <location>
        <begin position="180"/>
        <end position="200"/>
    </location>
</feature>
<name>A0A8B6GAW5_MYTGA</name>
<feature type="domain" description="F5/8 type C" evidence="8">
    <location>
        <begin position="338"/>
        <end position="499"/>
    </location>
</feature>
<dbReference type="SMART" id="SM00607">
    <property type="entry name" value="FTP"/>
    <property type="match status" value="1"/>
</dbReference>
<accession>A0A8B6GAW5</accession>
<dbReference type="InterPro" id="IPR006585">
    <property type="entry name" value="FTP1"/>
</dbReference>
<comment type="caution">
    <text evidence="9">The sequence shown here is derived from an EMBL/GenBank/DDBJ whole genome shotgun (WGS) entry which is preliminary data.</text>
</comment>
<dbReference type="GO" id="GO:0022857">
    <property type="term" value="F:transmembrane transporter activity"/>
    <property type="evidence" value="ECO:0007669"/>
    <property type="project" value="InterPro"/>
</dbReference>
<dbReference type="Gene3D" id="2.60.120.260">
    <property type="entry name" value="Galactose-binding domain-like"/>
    <property type="match status" value="1"/>
</dbReference>
<evidence type="ECO:0000313" key="10">
    <source>
        <dbReference type="Proteomes" id="UP000596742"/>
    </source>
</evidence>
<keyword evidence="4 7" id="KW-1133">Transmembrane helix</keyword>
<dbReference type="OrthoDB" id="9626824at2759"/>
<feature type="transmembrane region" description="Helical" evidence="7">
    <location>
        <begin position="290"/>
        <end position="309"/>
    </location>
</feature>
<feature type="transmembrane region" description="Helical" evidence="7">
    <location>
        <begin position="88"/>
        <end position="110"/>
    </location>
</feature>
<sequence>MSDSVKNEPNTNILKEVSSINNDQMEGLDETHQPSILIRIRTDTIYRSKLYQTLALSWLSTCLGWNAGQLGPALPDLQVITNTTLDEASYYLTALSLGFLIGALVAGWIFRKGHHMITMSTLTGVFAILTAVIPWCKHYVLMIILFLIRGGARGVIDAGCNIMILEIWGKHNGPYMQAVHFVYAVGGIISPLATAPFLSIRVHDVNHTSKYTNISNFHKLSENFSASFKSGIIDSQETYNSSVHFAFAITAAFAFSCSFIFLYFLCRSTKQTKNNYDHSPTRVIKDLPRAIRLSSLSLMCATFWFYLFLEKAMVFFLPTFTLTHMDWSQSQGSYAATTYWAAFAIGNNIALGKPTKQLTTYNPYTSERAVDGNSIEYPPQGLYACTHSNDSSTSELSWWAVDLEKHYKVTHVVIYNRVSTCCSNWLHNYDIDVIEHSHCFCDKWATFQKGMASHCHYQQSSLTFLNATCPPDVKGRFVRIKSRSKAQPLCLCEVEVYGDLITNMAEESNPQKTTAYAFPGKVYNGIVIQKIIARSNLQCTSQCIRQTGCCAGIYNKATKECPLMRKSDNNEGTTHSFHEDGDCSSFLI</sequence>
<evidence type="ECO:0000313" key="9">
    <source>
        <dbReference type="EMBL" id="VDI61446.1"/>
    </source>
</evidence>
<keyword evidence="9" id="KW-0813">Transport</keyword>
<dbReference type="AlphaFoldDB" id="A0A8B6GAW5"/>
<dbReference type="Pfam" id="PF07690">
    <property type="entry name" value="MFS_1"/>
    <property type="match status" value="1"/>
</dbReference>
<dbReference type="InterPro" id="IPR003609">
    <property type="entry name" value="Pan_app"/>
</dbReference>
<keyword evidence="2" id="KW-0479">Metal-binding</keyword>
<keyword evidence="6" id="KW-1015">Disulfide bond</keyword>
<dbReference type="InterPro" id="IPR011701">
    <property type="entry name" value="MFS"/>
</dbReference>
<keyword evidence="9" id="KW-0762">Sugar transport</keyword>
<organism evidence="9 10">
    <name type="scientific">Mytilus galloprovincialis</name>
    <name type="common">Mediterranean mussel</name>
    <dbReference type="NCBI Taxonomy" id="29158"/>
    <lineage>
        <taxon>Eukaryota</taxon>
        <taxon>Metazoa</taxon>
        <taxon>Spiralia</taxon>
        <taxon>Lophotrochozoa</taxon>
        <taxon>Mollusca</taxon>
        <taxon>Bivalvia</taxon>
        <taxon>Autobranchia</taxon>
        <taxon>Pteriomorphia</taxon>
        <taxon>Mytilida</taxon>
        <taxon>Mytiloidea</taxon>
        <taxon>Mytilidae</taxon>
        <taxon>Mytilinae</taxon>
        <taxon>Mytilus</taxon>
    </lineage>
</organism>
<dbReference type="EMBL" id="UYJE01008150">
    <property type="protein sequence ID" value="VDI61446.1"/>
    <property type="molecule type" value="Genomic_DNA"/>
</dbReference>
<proteinExistence type="predicted"/>
<dbReference type="PANTHER" id="PTHR23121">
    <property type="entry name" value="SODIUM-DEPENDENT GLUCOSE TRANSPORTER 1"/>
    <property type="match status" value="1"/>
</dbReference>
<gene>
    <name evidence="9" type="ORF">MGAL_10B083420</name>
</gene>
<evidence type="ECO:0000256" key="4">
    <source>
        <dbReference type="ARBA" id="ARBA00022989"/>
    </source>
</evidence>
<keyword evidence="5 7" id="KW-0472">Membrane</keyword>
<dbReference type="SUPFAM" id="SSF103473">
    <property type="entry name" value="MFS general substrate transporter"/>
    <property type="match status" value="1"/>
</dbReference>
<reference evidence="9" key="1">
    <citation type="submission" date="2018-11" db="EMBL/GenBank/DDBJ databases">
        <authorList>
            <person name="Alioto T."/>
            <person name="Alioto T."/>
        </authorList>
    </citation>
    <scope>NUCLEOTIDE SEQUENCE</scope>
</reference>
<feature type="transmembrane region" description="Helical" evidence="7">
    <location>
        <begin position="245"/>
        <end position="266"/>
    </location>
</feature>
<evidence type="ECO:0000256" key="6">
    <source>
        <dbReference type="ARBA" id="ARBA00023157"/>
    </source>
</evidence>
<dbReference type="InterPro" id="IPR008979">
    <property type="entry name" value="Galactose-bd-like_sf"/>
</dbReference>
<dbReference type="PROSITE" id="PS50022">
    <property type="entry name" value="FA58C_3"/>
    <property type="match status" value="1"/>
</dbReference>
<dbReference type="InterPro" id="IPR000421">
    <property type="entry name" value="FA58C"/>
</dbReference>
<evidence type="ECO:0000256" key="3">
    <source>
        <dbReference type="ARBA" id="ARBA00022837"/>
    </source>
</evidence>
<keyword evidence="1 7" id="KW-0812">Transmembrane</keyword>
<dbReference type="SUPFAM" id="SSF49785">
    <property type="entry name" value="Galactose-binding domain-like"/>
    <property type="match status" value="1"/>
</dbReference>
<dbReference type="Gene3D" id="1.20.1250.20">
    <property type="entry name" value="MFS general substrate transporter like domains"/>
    <property type="match status" value="1"/>
</dbReference>
<dbReference type="PANTHER" id="PTHR23121:SF9">
    <property type="entry name" value="SODIUM-DEPENDENT GLUCOSE TRANSPORTER 1"/>
    <property type="match status" value="1"/>
</dbReference>
<protein>
    <submittedName>
        <fullName evidence="9">MFS transporter, FHS family, Na+ dependent glucose transporter 1</fullName>
    </submittedName>
</protein>